<feature type="transmembrane region" description="Helical" evidence="7">
    <location>
        <begin position="7"/>
        <end position="32"/>
    </location>
</feature>
<feature type="transmembrane region" description="Helical" evidence="7">
    <location>
        <begin position="277"/>
        <end position="298"/>
    </location>
</feature>
<feature type="transmembrane region" description="Helical" evidence="7">
    <location>
        <begin position="215"/>
        <end position="237"/>
    </location>
</feature>
<keyword evidence="10" id="KW-1185">Reference proteome</keyword>
<feature type="domain" description="Major facilitator superfamily (MFS) profile" evidence="8">
    <location>
        <begin position="6"/>
        <end position="393"/>
    </location>
</feature>
<accession>E8LI98</accession>
<organism evidence="9 10">
    <name type="scientific">Succinatimonas hippei (strain DSM 22608 / JCM 16073 / KCTC 15190 / YIT 12066)</name>
    <dbReference type="NCBI Taxonomy" id="762983"/>
    <lineage>
        <taxon>Bacteria</taxon>
        <taxon>Pseudomonadati</taxon>
        <taxon>Pseudomonadota</taxon>
        <taxon>Gammaproteobacteria</taxon>
        <taxon>Aeromonadales</taxon>
        <taxon>Succinivibrionaceae</taxon>
        <taxon>Succinatimonas</taxon>
    </lineage>
</organism>
<dbReference type="PANTHER" id="PTHR43414:SF6">
    <property type="entry name" value="MULTIDRUG RESISTANCE PROTEIN MDTG"/>
    <property type="match status" value="1"/>
</dbReference>
<keyword evidence="4 7" id="KW-0812">Transmembrane</keyword>
<name>E8LI98_SUCHY</name>
<dbReference type="PRINTS" id="PR01035">
    <property type="entry name" value="TCRTETA"/>
</dbReference>
<dbReference type="GO" id="GO:0022857">
    <property type="term" value="F:transmembrane transporter activity"/>
    <property type="evidence" value="ECO:0007669"/>
    <property type="project" value="InterPro"/>
</dbReference>
<dbReference type="GO" id="GO:0005886">
    <property type="term" value="C:plasma membrane"/>
    <property type="evidence" value="ECO:0007669"/>
    <property type="project" value="UniProtKB-SubCell"/>
</dbReference>
<dbReference type="OrthoDB" id="65739at2"/>
<evidence type="ECO:0000259" key="8">
    <source>
        <dbReference type="PROSITE" id="PS50850"/>
    </source>
</evidence>
<dbReference type="PROSITE" id="PS50850">
    <property type="entry name" value="MFS"/>
    <property type="match status" value="1"/>
</dbReference>
<keyword evidence="2" id="KW-0813">Transport</keyword>
<reference evidence="9 10" key="1">
    <citation type="submission" date="2011-01" db="EMBL/GenBank/DDBJ databases">
        <authorList>
            <person name="Weinstock G."/>
            <person name="Sodergren E."/>
            <person name="Clifton S."/>
            <person name="Fulton L."/>
            <person name="Fulton B."/>
            <person name="Courtney L."/>
            <person name="Fronick C."/>
            <person name="Harrison M."/>
            <person name="Strong C."/>
            <person name="Farmer C."/>
            <person name="Delahaunty K."/>
            <person name="Markovic C."/>
            <person name="Hall O."/>
            <person name="Minx P."/>
            <person name="Tomlinson C."/>
            <person name="Mitreva M."/>
            <person name="Hou S."/>
            <person name="Chen J."/>
            <person name="Wollam A."/>
            <person name="Pepin K.H."/>
            <person name="Johnson M."/>
            <person name="Bhonagiri V."/>
            <person name="Zhang X."/>
            <person name="Suruliraj S."/>
            <person name="Warren W."/>
            <person name="Chinwalla A."/>
            <person name="Mardis E.R."/>
            <person name="Wilson R.K."/>
        </authorList>
    </citation>
    <scope>NUCLEOTIDE SEQUENCE [LARGE SCALE GENOMIC DNA]</scope>
    <source>
        <strain evidence="10">DSM 22608 / JCM 16073 / KCTC 15190 / YIT 12066</strain>
    </source>
</reference>
<dbReference type="InterPro" id="IPR001958">
    <property type="entry name" value="Tet-R_TetA/multi-R_MdtG-like"/>
</dbReference>
<protein>
    <submittedName>
        <fullName evidence="9">Transporter, major facilitator family protein</fullName>
    </submittedName>
</protein>
<keyword evidence="6 7" id="KW-0472">Membrane</keyword>
<evidence type="ECO:0000256" key="7">
    <source>
        <dbReference type="SAM" id="Phobius"/>
    </source>
</evidence>
<gene>
    <name evidence="9" type="ORF">HMPREF9444_00413</name>
</gene>
<feature type="transmembrane region" description="Helical" evidence="7">
    <location>
        <begin position="44"/>
        <end position="64"/>
    </location>
</feature>
<dbReference type="Gene3D" id="1.20.1250.20">
    <property type="entry name" value="MFS general substrate transporter like domains"/>
    <property type="match status" value="2"/>
</dbReference>
<dbReference type="AlphaFoldDB" id="E8LI98"/>
<keyword evidence="5 7" id="KW-1133">Transmembrane helix</keyword>
<evidence type="ECO:0000256" key="1">
    <source>
        <dbReference type="ARBA" id="ARBA00004651"/>
    </source>
</evidence>
<dbReference type="HOGENOM" id="CLU_001265_57_3_6"/>
<keyword evidence="3" id="KW-1003">Cell membrane</keyword>
<dbReference type="Proteomes" id="UP000018458">
    <property type="component" value="Unassembled WGS sequence"/>
</dbReference>
<evidence type="ECO:0000256" key="2">
    <source>
        <dbReference type="ARBA" id="ARBA00022448"/>
    </source>
</evidence>
<comment type="subcellular location">
    <subcellularLocation>
        <location evidence="1">Cell membrane</location>
        <topology evidence="1">Multi-pass membrane protein</topology>
    </subcellularLocation>
</comment>
<dbReference type="InterPro" id="IPR011701">
    <property type="entry name" value="MFS"/>
</dbReference>
<evidence type="ECO:0000256" key="3">
    <source>
        <dbReference type="ARBA" id="ARBA00022475"/>
    </source>
</evidence>
<evidence type="ECO:0000256" key="5">
    <source>
        <dbReference type="ARBA" id="ARBA00022989"/>
    </source>
</evidence>
<feature type="transmembrane region" description="Helical" evidence="7">
    <location>
        <begin position="304"/>
        <end position="327"/>
    </location>
</feature>
<feature type="transmembrane region" description="Helical" evidence="7">
    <location>
        <begin position="165"/>
        <end position="184"/>
    </location>
</feature>
<feature type="transmembrane region" description="Helical" evidence="7">
    <location>
        <begin position="85"/>
        <end position="106"/>
    </location>
</feature>
<evidence type="ECO:0000313" key="10">
    <source>
        <dbReference type="Proteomes" id="UP000018458"/>
    </source>
</evidence>
<dbReference type="InterPro" id="IPR036259">
    <property type="entry name" value="MFS_trans_sf"/>
</dbReference>
<feature type="transmembrane region" description="Helical" evidence="7">
    <location>
        <begin position="369"/>
        <end position="386"/>
    </location>
</feature>
<sequence length="404" mass="44281">MSWKAKLIVFTICIYFTSASYTMIVPFLPLYLLELGANQNNIEFWTAVIFSVSFFVGGVMAPLWGKLADKKGQKSMSVRSSAMLCIAYLCGGIVVSPLQLLGMRVLQGFANGYLPSVLSRVSSFSPTDKLGSSLGFIQSSQLVGTVSGPLIGGVLAHLFGMRSSFFIAGTFLLIVFLVTAFVPGEEIAKNNEKQKKSSIVNDFKFTVKDKNLRELLSLFFLFSLVMLAIQPILSLYVGELIESREDMAFYAGIACSLPSFVGAFTAPFWGSFGQRRGFYLSMSCAFFGAAFFIFIQGFAQSITYLFVTGAGMGLFIVGIVPSINAALSLATTPQFRGRGFGMMTMAGQFGCMLGPLLSGAVVHTFSLNVQFHISGAFLFLMSFYTFKRHIHLKRIRRNKFKNQG</sequence>
<evidence type="ECO:0000313" key="9">
    <source>
        <dbReference type="EMBL" id="EFY07758.1"/>
    </source>
</evidence>
<dbReference type="Pfam" id="PF07690">
    <property type="entry name" value="MFS_1"/>
    <property type="match status" value="2"/>
</dbReference>
<dbReference type="eggNOG" id="COG2814">
    <property type="taxonomic scope" value="Bacteria"/>
</dbReference>
<evidence type="ECO:0000256" key="6">
    <source>
        <dbReference type="ARBA" id="ARBA00023136"/>
    </source>
</evidence>
<dbReference type="EMBL" id="AEVO01000017">
    <property type="protein sequence ID" value="EFY07758.1"/>
    <property type="molecule type" value="Genomic_DNA"/>
</dbReference>
<dbReference type="RefSeq" id="WP_009142636.1">
    <property type="nucleotide sequence ID" value="NZ_GL830955.1"/>
</dbReference>
<dbReference type="STRING" id="762983.HMPREF9444_00413"/>
<dbReference type="SUPFAM" id="SSF103473">
    <property type="entry name" value="MFS general substrate transporter"/>
    <property type="match status" value="1"/>
</dbReference>
<proteinExistence type="predicted"/>
<feature type="transmembrane region" description="Helical" evidence="7">
    <location>
        <begin position="339"/>
        <end position="357"/>
    </location>
</feature>
<dbReference type="PANTHER" id="PTHR43414">
    <property type="entry name" value="MULTIDRUG RESISTANCE PROTEIN MDTG"/>
    <property type="match status" value="1"/>
</dbReference>
<evidence type="ECO:0000256" key="4">
    <source>
        <dbReference type="ARBA" id="ARBA00022692"/>
    </source>
</evidence>
<dbReference type="InterPro" id="IPR020846">
    <property type="entry name" value="MFS_dom"/>
</dbReference>
<feature type="transmembrane region" description="Helical" evidence="7">
    <location>
        <begin position="249"/>
        <end position="270"/>
    </location>
</feature>
<comment type="caution">
    <text evidence="9">The sequence shown here is derived from an EMBL/GenBank/DDBJ whole genome shotgun (WGS) entry which is preliminary data.</text>
</comment>